<dbReference type="EC" id="4.1.1.111" evidence="4"/>
<dbReference type="GO" id="GO:0016829">
    <property type="term" value="F:lyase activity"/>
    <property type="evidence" value="ECO:0007669"/>
    <property type="project" value="UniProtKB-KW"/>
</dbReference>
<keyword evidence="9" id="KW-1185">Reference proteome</keyword>
<feature type="domain" description="Siroheme decarboxylase AsnC-like ligand binding" evidence="6">
    <location>
        <begin position="70"/>
        <end position="143"/>
    </location>
</feature>
<protein>
    <recommendedName>
        <fullName evidence="4">siroheme decarboxylase</fullName>
        <ecNumber evidence="4">4.1.1.111</ecNumber>
    </recommendedName>
</protein>
<dbReference type="Gene3D" id="1.10.10.2890">
    <property type="match status" value="1"/>
</dbReference>
<evidence type="ECO:0000256" key="4">
    <source>
        <dbReference type="ARBA" id="ARBA00023471"/>
    </source>
</evidence>
<gene>
    <name evidence="8" type="ORF">H8N03_22010</name>
</gene>
<evidence type="ECO:0000259" key="6">
    <source>
        <dbReference type="Pfam" id="PF17805"/>
    </source>
</evidence>
<comment type="pathway">
    <text evidence="2">Porphyrin-containing compound metabolism.</text>
</comment>
<comment type="catalytic activity">
    <reaction evidence="5">
        <text>siroheme + 2 H(+) = 12,18-didecarboxysiroheme + 2 CO2</text>
        <dbReference type="Rhea" id="RHEA:19093"/>
        <dbReference type="ChEBI" id="CHEBI:15378"/>
        <dbReference type="ChEBI" id="CHEBI:16526"/>
        <dbReference type="ChEBI" id="CHEBI:60052"/>
        <dbReference type="ChEBI" id="CHEBI:140497"/>
        <dbReference type="EC" id="4.1.1.111"/>
    </reaction>
</comment>
<dbReference type="EMBL" id="JACORT010000011">
    <property type="protein sequence ID" value="MBC5785632.1"/>
    <property type="molecule type" value="Genomic_DNA"/>
</dbReference>
<dbReference type="PANTHER" id="PTHR43413:SF1">
    <property type="entry name" value="SIROHEME DECARBOXYLASE NIRL SUBUNIT"/>
    <property type="match status" value="1"/>
</dbReference>
<evidence type="ECO:0000256" key="2">
    <source>
        <dbReference type="ARBA" id="ARBA00023444"/>
    </source>
</evidence>
<comment type="caution">
    <text evidence="8">The sequence shown here is derived from an EMBL/GenBank/DDBJ whole genome shotgun (WGS) entry which is preliminary data.</text>
</comment>
<feature type="domain" description="Siroheme decarboxylase NirL-like HTH" evidence="7">
    <location>
        <begin position="12"/>
        <end position="54"/>
    </location>
</feature>
<dbReference type="Pfam" id="PF22451">
    <property type="entry name" value="NirdL-like_HTH"/>
    <property type="match status" value="1"/>
</dbReference>
<organism evidence="8 9">
    <name type="scientific">Ramlibacter cellulosilyticus</name>
    <dbReference type="NCBI Taxonomy" id="2764187"/>
    <lineage>
        <taxon>Bacteria</taxon>
        <taxon>Pseudomonadati</taxon>
        <taxon>Pseudomonadota</taxon>
        <taxon>Betaproteobacteria</taxon>
        <taxon>Burkholderiales</taxon>
        <taxon>Comamonadaceae</taxon>
        <taxon>Ramlibacter</taxon>
    </lineage>
</organism>
<proteinExistence type="inferred from homology"/>
<dbReference type="InterPro" id="IPR050684">
    <property type="entry name" value="HTH-Siroheme_Decarb"/>
</dbReference>
<comment type="similarity">
    <text evidence="3">Belongs to the Ahb/Nir family.</text>
</comment>
<accession>A0A923MXQ8</accession>
<name>A0A923MXQ8_9BURK</name>
<dbReference type="RefSeq" id="WP_187078377.1">
    <property type="nucleotide sequence ID" value="NZ_JACORT010000011.1"/>
</dbReference>
<feature type="domain" description="Siroheme decarboxylase AsnC-like ligand binding" evidence="6">
    <location>
        <begin position="232"/>
        <end position="318"/>
    </location>
</feature>
<dbReference type="Pfam" id="PF17805">
    <property type="entry name" value="AsnC_trans_reg2"/>
    <property type="match status" value="2"/>
</dbReference>
<dbReference type="AlphaFoldDB" id="A0A923MXQ8"/>
<evidence type="ECO:0000259" key="7">
    <source>
        <dbReference type="Pfam" id="PF22451"/>
    </source>
</evidence>
<reference evidence="8" key="1">
    <citation type="submission" date="2020-08" db="EMBL/GenBank/DDBJ databases">
        <title>Ramlibacter sp. USB13 16S ribosomal RNA gene genome sequencing and assembly.</title>
        <authorList>
            <person name="Kang M."/>
        </authorList>
    </citation>
    <scope>NUCLEOTIDE SEQUENCE</scope>
    <source>
        <strain evidence="8">USB13</strain>
    </source>
</reference>
<dbReference type="Gene3D" id="3.30.70.3460">
    <property type="match status" value="2"/>
</dbReference>
<evidence type="ECO:0000256" key="1">
    <source>
        <dbReference type="ARBA" id="ARBA00023239"/>
    </source>
</evidence>
<sequence length="335" mass="36294">MHSPGDAGSTLALLNDYQRDFPLQPRPFAAIGQQLGLQERTVIAQLQQLRDAGQVGRIGAVWGRGAGGAAALCALSVPPARLLQVAAIVSREPAVNHNYEREHAWNLWYVLTGTDALAVRATAARIAHAAGVPALFLPMERAYRVDLGFDLRGAHALPRTGALHVDASQAVQPADRPLAALAEAGLPLEPAPFDAWARELGRPREMLLWTLRRWLRHGTLRRFGVVVRHHDVGFAANAMTVIAAPPDEADAIGMALAAQPGVTLAYRRATALHWPYNLYFMVHGRERAGAQALVTAALAATGAQRLPHETLFSVRRFKQTGGRYFAAAVREEARP</sequence>
<dbReference type="Proteomes" id="UP000608513">
    <property type="component" value="Unassembled WGS sequence"/>
</dbReference>
<evidence type="ECO:0000256" key="5">
    <source>
        <dbReference type="ARBA" id="ARBA00048470"/>
    </source>
</evidence>
<evidence type="ECO:0000256" key="3">
    <source>
        <dbReference type="ARBA" id="ARBA00023457"/>
    </source>
</evidence>
<evidence type="ECO:0000313" key="9">
    <source>
        <dbReference type="Proteomes" id="UP000608513"/>
    </source>
</evidence>
<evidence type="ECO:0000313" key="8">
    <source>
        <dbReference type="EMBL" id="MBC5785632.1"/>
    </source>
</evidence>
<keyword evidence="1" id="KW-0456">Lyase</keyword>
<dbReference type="InterPro" id="IPR053953">
    <property type="entry name" value="NirdL-like_HTH"/>
</dbReference>
<dbReference type="InterPro" id="IPR040523">
    <property type="entry name" value="AsnC_trans_reg2"/>
</dbReference>
<dbReference type="PANTHER" id="PTHR43413">
    <property type="entry name" value="TRANSCRIPTIONAL REGULATOR, ASNC FAMILY"/>
    <property type="match status" value="1"/>
</dbReference>